<feature type="region of interest" description="Disordered" evidence="1">
    <location>
        <begin position="624"/>
        <end position="755"/>
    </location>
</feature>
<feature type="compositionally biased region" description="Polar residues" evidence="1">
    <location>
        <begin position="829"/>
        <end position="843"/>
    </location>
</feature>
<feature type="compositionally biased region" description="Low complexity" evidence="1">
    <location>
        <begin position="1342"/>
        <end position="1354"/>
    </location>
</feature>
<gene>
    <name evidence="2" type="ORF">D9619_000484</name>
</gene>
<organism evidence="2 3">
    <name type="scientific">Psilocybe cf. subviscida</name>
    <dbReference type="NCBI Taxonomy" id="2480587"/>
    <lineage>
        <taxon>Eukaryota</taxon>
        <taxon>Fungi</taxon>
        <taxon>Dikarya</taxon>
        <taxon>Basidiomycota</taxon>
        <taxon>Agaricomycotina</taxon>
        <taxon>Agaricomycetes</taxon>
        <taxon>Agaricomycetidae</taxon>
        <taxon>Agaricales</taxon>
        <taxon>Agaricineae</taxon>
        <taxon>Strophariaceae</taxon>
        <taxon>Psilocybe</taxon>
    </lineage>
</organism>
<protein>
    <recommendedName>
        <fullName evidence="4">G domain-containing protein</fullName>
    </recommendedName>
</protein>
<evidence type="ECO:0000313" key="2">
    <source>
        <dbReference type="EMBL" id="KAF5321856.1"/>
    </source>
</evidence>
<feature type="compositionally biased region" description="Polar residues" evidence="1">
    <location>
        <begin position="664"/>
        <end position="682"/>
    </location>
</feature>
<feature type="compositionally biased region" description="Polar residues" evidence="1">
    <location>
        <begin position="1090"/>
        <end position="1099"/>
    </location>
</feature>
<comment type="caution">
    <text evidence="2">The sequence shown here is derived from an EMBL/GenBank/DDBJ whole genome shotgun (WGS) entry which is preliminary data.</text>
</comment>
<feature type="region of interest" description="Disordered" evidence="1">
    <location>
        <begin position="448"/>
        <end position="611"/>
    </location>
</feature>
<feature type="compositionally biased region" description="Polar residues" evidence="1">
    <location>
        <begin position="458"/>
        <end position="467"/>
    </location>
</feature>
<feature type="region of interest" description="Disordered" evidence="1">
    <location>
        <begin position="767"/>
        <end position="864"/>
    </location>
</feature>
<feature type="compositionally biased region" description="Basic and acidic residues" evidence="1">
    <location>
        <begin position="1007"/>
        <end position="1017"/>
    </location>
</feature>
<accession>A0A8H5BFB2</accession>
<feature type="region of interest" description="Disordered" evidence="1">
    <location>
        <begin position="890"/>
        <end position="914"/>
    </location>
</feature>
<name>A0A8H5BFB2_9AGAR</name>
<feature type="compositionally biased region" description="Low complexity" evidence="1">
    <location>
        <begin position="789"/>
        <end position="800"/>
    </location>
</feature>
<dbReference type="Gene3D" id="3.40.50.300">
    <property type="entry name" value="P-loop containing nucleotide triphosphate hydrolases"/>
    <property type="match status" value="1"/>
</dbReference>
<evidence type="ECO:0008006" key="4">
    <source>
        <dbReference type="Google" id="ProtNLM"/>
    </source>
</evidence>
<feature type="compositionally biased region" description="Basic and acidic residues" evidence="1">
    <location>
        <begin position="1033"/>
        <end position="1088"/>
    </location>
</feature>
<dbReference type="OrthoDB" id="3260940at2759"/>
<feature type="region of interest" description="Disordered" evidence="1">
    <location>
        <begin position="991"/>
        <end position="1148"/>
    </location>
</feature>
<keyword evidence="3" id="KW-1185">Reference proteome</keyword>
<evidence type="ECO:0000313" key="3">
    <source>
        <dbReference type="Proteomes" id="UP000567179"/>
    </source>
</evidence>
<dbReference type="SUPFAM" id="SSF52540">
    <property type="entry name" value="P-loop containing nucleoside triphosphate hydrolases"/>
    <property type="match status" value="1"/>
</dbReference>
<feature type="region of interest" description="Disordered" evidence="1">
    <location>
        <begin position="1192"/>
        <end position="1255"/>
    </location>
</feature>
<feature type="region of interest" description="Disordered" evidence="1">
    <location>
        <begin position="932"/>
        <end position="965"/>
    </location>
</feature>
<feature type="compositionally biased region" description="Basic and acidic residues" evidence="1">
    <location>
        <begin position="1200"/>
        <end position="1215"/>
    </location>
</feature>
<sequence length="1451" mass="153829">MFNWYSPTCKFINRLVDEERVQVGDLLDSCTKGLEPVEIPGVLVRRNIPAWRPVSPNPAKLANLIVVDTPGFDDTSADDSEILKRVADWLADSYGAGAKLAGVIYLYDMSQARVTGATKRNFDVFEKLCGADACKSIVLGTTKWTRIPANECETTGRKEQQLRDKFWKDMISKGSTIMRVDDKDTQASPWDLVETVLLKGNSPTLLIQTELVDLRKRLPQTEAAAVLRGRIDELIKSLKNAGASKEEIRALMREVNALKEKTLLDRLFFWRHYPPFLFEGMVIRLQFNDHHGDILVCINVAAGSLNAFVLEPDSEKQMTEPVSSFGAAGANKKLANAYLALFIGVNFSSTTHDEQNPCMARSVPAINNIHEPRPLSYVAKSATFQSKTASRRSIFSLLSNFRDLPSLISPHGNSSSAHQVCPSLPLSAMSPSCCGLLTMNGQRGDITDKAFFSGDADNPTSDTQNSRPVRPSPDMPSSQDDRPSSRKLKSGPGDRLYSFLTRSRSRSRSKNEQPTPLPTSNTMPNLTPTPRKTNPASKPASRIPSRPLSSTTSTTVTPSATPKPKKTPLASADKTPRPSAATKVQREPKTSTAAVPSSASRPTTPKASGARQVLHDLFGIPLGRKASSRSCSRSRPPSPVAEPRLLDVPPLPTDDDATPRPRKSTATVDRSRSGSISPTPQTRVLRVTNDTSTGSQGTTTTAASVKITKFFSGSSTKSRSNTPPGTNPASSSKRTSRSSTTNAAPSSYTGLGTPVLPPLPSMSSIPSIGGIVTPAQQPMHNGAATIGASSSNSSRIVSPSQAHKRSASAVDARPSPSVPQPAGAHGPGSPQSMAQAPKNNTVPGASKPTPGGSSGIAVSNSNNTQRFRHAAKGSLDASYRYRNGAPAMSRLTEESSSARGSVASGGVGSGEAAAAASPHGLAPLHVGNTKIGKVSSGGGGGGPLVPADVGQPLPSPVARTGSRMSSHMRATKHGSFDFERPGWGTAPAAMAMQRSESGTTTGTESSGVRDREKERESVYGPGMAGVGTLQRETSMRRAQDREEAVRLREKARKMGLEGYVDKGKERARERERDKDRDRAKDKQKEKEQQSTSQRTTPQDSLHAPSENLHASTSTGRTAPTPVAGGKTSSMSRSPPAGGGSANKRSLLPQRGASVKRLVGLGANQLGAFSFEPAVPSPTRSNTSSVATAHEMALPPGFSAKAERERERLSQEKERQVQLSKSRSRDRDRAPVPVPSAYGDMSPVTGNGFVPLGNHPPATAAATNGYAASTGGGNGSWGRASTKKVTSLGAGHRSGIKGRSLDLGLGLAWAPSKVREEALLLPTSGFFARTASGTSGSTGGQGAASRSTSGASSSGVGHPMNGNGGAVKTVRDVERSKAGKEVAEIFRSALDPHGYAMFKSYVHKFDAHEIPFDGPTGIVTLVEDLLAVRSHLDGDKKQRLVDKFIRILLSQA</sequence>
<evidence type="ECO:0000256" key="1">
    <source>
        <dbReference type="SAM" id="MobiDB-lite"/>
    </source>
</evidence>
<feature type="region of interest" description="Disordered" evidence="1">
    <location>
        <begin position="1331"/>
        <end position="1368"/>
    </location>
</feature>
<dbReference type="InterPro" id="IPR027417">
    <property type="entry name" value="P-loop_NTPase"/>
</dbReference>
<feature type="compositionally biased region" description="Low complexity" evidence="1">
    <location>
        <begin position="691"/>
        <end position="704"/>
    </location>
</feature>
<feature type="compositionally biased region" description="Polar residues" evidence="1">
    <location>
        <begin position="512"/>
        <end position="536"/>
    </location>
</feature>
<feature type="compositionally biased region" description="Polar residues" evidence="1">
    <location>
        <begin position="711"/>
        <end position="724"/>
    </location>
</feature>
<feature type="compositionally biased region" description="Polar residues" evidence="1">
    <location>
        <begin position="590"/>
        <end position="606"/>
    </location>
</feature>
<dbReference type="Proteomes" id="UP000567179">
    <property type="component" value="Unassembled WGS sequence"/>
</dbReference>
<dbReference type="EMBL" id="JAACJJ010000028">
    <property type="protein sequence ID" value="KAF5321856.1"/>
    <property type="molecule type" value="Genomic_DNA"/>
</dbReference>
<feature type="compositionally biased region" description="Low complexity" evidence="1">
    <location>
        <begin position="995"/>
        <end position="1006"/>
    </location>
</feature>
<proteinExistence type="predicted"/>
<feature type="compositionally biased region" description="Low complexity" evidence="1">
    <location>
        <begin position="727"/>
        <end position="754"/>
    </location>
</feature>
<reference evidence="2 3" key="1">
    <citation type="journal article" date="2020" name="ISME J.">
        <title>Uncovering the hidden diversity of litter-decomposition mechanisms in mushroom-forming fungi.</title>
        <authorList>
            <person name="Floudas D."/>
            <person name="Bentzer J."/>
            <person name="Ahren D."/>
            <person name="Johansson T."/>
            <person name="Persson P."/>
            <person name="Tunlid A."/>
        </authorList>
    </citation>
    <scope>NUCLEOTIDE SEQUENCE [LARGE SCALE GENOMIC DNA]</scope>
    <source>
        <strain evidence="2 3">CBS 101986</strain>
    </source>
</reference>
<feature type="compositionally biased region" description="Low complexity" evidence="1">
    <location>
        <begin position="544"/>
        <end position="572"/>
    </location>
</feature>
<feature type="compositionally biased region" description="Polar residues" evidence="1">
    <location>
        <begin position="1108"/>
        <end position="1117"/>
    </location>
</feature>